<proteinExistence type="predicted"/>
<dbReference type="EMBL" id="JNOM01000357">
    <property type="protein sequence ID" value="KNG82315.1"/>
    <property type="molecule type" value="Genomic_DNA"/>
</dbReference>
<dbReference type="GeneID" id="26810744"/>
<sequence length="527" mass="59858">MVTRGLWNLHVDGMDFPSRTNTANTIVGKWYRWFHPPRGQSTSPYSPTSLKTVQQILSRTDNFKWDSVPFPTPLHFQLDYVYTIDEDAGHFMLTEWKTVNQALHQISRKVALASIRETSCSTIDTLLDDAGELSKHNGHSLSDIRDETNVQHLLNSFGIKPSIPTRLNELQFQLFTDFVFTWRFYFNDTSIWERSFSLLSTLAIGLLRIAAWDLEVRHMDTEELPITFSSLPRWNAPVNKIFWFHKYLIVCCNADQIGTSVATKAKDFARSTNHKGPVHGIAISIRHIVLFEICNDNILYSACIPLVTNTSALHCSPGFKILAYIFTSNHWKGVSVNPREYWGVTIPIELFEMILATTMPRDLISMAQASDLVEKWYYSSIPQIHGLKLQSFALSIPCCGKRNTSDITGVYCSICYAWSHLECTDLSSSVPSGTDELNCSDCQESKPCTSLDTSGIHQFCRTKRERKACSVMYAGKTTNFRLRVSKPSSRRPELWLIRTHGPPPPRSVEYTIFFNGVSSGLAYGFDE</sequence>
<reference evidence="1 2" key="1">
    <citation type="submission" date="2014-06" db="EMBL/GenBank/DDBJ databases">
        <title>The Genome of the Aflatoxigenic Filamentous Fungus Aspergillus nomius.</title>
        <authorList>
            <person name="Moore M.G."/>
            <person name="Shannon B.M."/>
            <person name="Brian M.M."/>
        </authorList>
    </citation>
    <scope>NUCLEOTIDE SEQUENCE [LARGE SCALE GENOMIC DNA]</scope>
    <source>
        <strain evidence="1 2">NRRL 13137</strain>
    </source>
</reference>
<keyword evidence="2" id="KW-1185">Reference proteome</keyword>
<dbReference type="AlphaFoldDB" id="A0A0L1ISE3"/>
<name>A0A0L1ISE3_ASPN3</name>
<dbReference type="RefSeq" id="XP_015403238.1">
    <property type="nucleotide sequence ID" value="XM_015554196.1"/>
</dbReference>
<dbReference type="OrthoDB" id="1928087at2759"/>
<gene>
    <name evidence="1" type="ORF">ANOM_008940</name>
</gene>
<dbReference type="InterPro" id="IPR011011">
    <property type="entry name" value="Znf_FYVE_PHD"/>
</dbReference>
<comment type="caution">
    <text evidence="1">The sequence shown here is derived from an EMBL/GenBank/DDBJ whole genome shotgun (WGS) entry which is preliminary data.</text>
</comment>
<dbReference type="SUPFAM" id="SSF57903">
    <property type="entry name" value="FYVE/PHD zinc finger"/>
    <property type="match status" value="1"/>
</dbReference>
<dbReference type="Proteomes" id="UP000037505">
    <property type="component" value="Unassembled WGS sequence"/>
</dbReference>
<evidence type="ECO:0000313" key="2">
    <source>
        <dbReference type="Proteomes" id="UP000037505"/>
    </source>
</evidence>
<accession>A0A0L1ISE3</accession>
<evidence type="ECO:0000313" key="1">
    <source>
        <dbReference type="EMBL" id="KNG82315.1"/>
    </source>
</evidence>
<organism evidence="1 2">
    <name type="scientific">Aspergillus nomiae NRRL (strain ATCC 15546 / NRRL 13137 / CBS 260.88 / M93)</name>
    <dbReference type="NCBI Taxonomy" id="1509407"/>
    <lineage>
        <taxon>Eukaryota</taxon>
        <taxon>Fungi</taxon>
        <taxon>Dikarya</taxon>
        <taxon>Ascomycota</taxon>
        <taxon>Pezizomycotina</taxon>
        <taxon>Eurotiomycetes</taxon>
        <taxon>Eurotiomycetidae</taxon>
        <taxon>Eurotiales</taxon>
        <taxon>Aspergillaceae</taxon>
        <taxon>Aspergillus</taxon>
        <taxon>Aspergillus subgen. Circumdati</taxon>
    </lineage>
</organism>
<protein>
    <submittedName>
        <fullName evidence="1">Uncharacterized protein</fullName>
    </submittedName>
</protein>